<organism evidence="2 3">
    <name type="scientific">Profundibacter amoris</name>
    <dbReference type="NCBI Taxonomy" id="2171755"/>
    <lineage>
        <taxon>Bacteria</taxon>
        <taxon>Pseudomonadati</taxon>
        <taxon>Pseudomonadota</taxon>
        <taxon>Alphaproteobacteria</taxon>
        <taxon>Rhodobacterales</taxon>
        <taxon>Paracoccaceae</taxon>
        <taxon>Profundibacter</taxon>
    </lineage>
</organism>
<dbReference type="OrthoDB" id="7652057at2"/>
<protein>
    <recommendedName>
        <fullName evidence="4">NADH-quinone oxidoreductase subunit M</fullName>
    </recommendedName>
</protein>
<feature type="transmembrane region" description="Helical" evidence="1">
    <location>
        <begin position="44"/>
        <end position="66"/>
    </location>
</feature>
<feature type="transmembrane region" description="Helical" evidence="1">
    <location>
        <begin position="12"/>
        <end position="32"/>
    </location>
</feature>
<accession>A0A347UK87</accession>
<sequence length="117" mass="13200">MTPINVLSHWSSMILPAVLIAALAVFLPLWLAKKLPENMAGLGLNLLASGGVLLFVSVLYFTWFYLDQDVRMMGMMYEHFGEMIRHLTRLGMLSAILWGPILLAVLAMQPSKWRPEI</sequence>
<evidence type="ECO:0000256" key="1">
    <source>
        <dbReference type="SAM" id="Phobius"/>
    </source>
</evidence>
<gene>
    <name evidence="2" type="ORF">BAR1_15790</name>
</gene>
<dbReference type="AlphaFoldDB" id="A0A347UK87"/>
<evidence type="ECO:0008006" key="4">
    <source>
        <dbReference type="Google" id="ProtNLM"/>
    </source>
</evidence>
<reference evidence="2 3" key="1">
    <citation type="submission" date="2018-09" db="EMBL/GenBank/DDBJ databases">
        <title>Profundibacter amoris BAR1 gen. nov., sp. nov., a new member of the Roseobacter clade isolated at Lokis Castle Vent Field on the Arctic Mid-Oceanic Ridge.</title>
        <authorList>
            <person name="Le Moine Bauer S."/>
            <person name="Sjoeberg A.G."/>
            <person name="L'Haridon S."/>
            <person name="Stokke R."/>
            <person name="Roalkvam I."/>
            <person name="Steen I.H."/>
            <person name="Dahle H."/>
        </authorList>
    </citation>
    <scope>NUCLEOTIDE SEQUENCE [LARGE SCALE GENOMIC DNA]</scope>
    <source>
        <strain evidence="2 3">BAR1</strain>
    </source>
</reference>
<dbReference type="RefSeq" id="WP_118943917.1">
    <property type="nucleotide sequence ID" value="NZ_CP032125.1"/>
</dbReference>
<evidence type="ECO:0000313" key="3">
    <source>
        <dbReference type="Proteomes" id="UP000261704"/>
    </source>
</evidence>
<keyword evidence="1" id="KW-0472">Membrane</keyword>
<name>A0A347UK87_9RHOB</name>
<dbReference type="Proteomes" id="UP000261704">
    <property type="component" value="Chromosome"/>
</dbReference>
<dbReference type="EMBL" id="CP032125">
    <property type="protein sequence ID" value="AXX99265.1"/>
    <property type="molecule type" value="Genomic_DNA"/>
</dbReference>
<dbReference type="KEGG" id="pamo:BAR1_15790"/>
<keyword evidence="1" id="KW-0812">Transmembrane</keyword>
<keyword evidence="3" id="KW-1185">Reference proteome</keyword>
<keyword evidence="1" id="KW-1133">Transmembrane helix</keyword>
<evidence type="ECO:0000313" key="2">
    <source>
        <dbReference type="EMBL" id="AXX99265.1"/>
    </source>
</evidence>
<feature type="transmembrane region" description="Helical" evidence="1">
    <location>
        <begin position="86"/>
        <end position="108"/>
    </location>
</feature>
<proteinExistence type="predicted"/>